<dbReference type="GO" id="GO:0000175">
    <property type="term" value="F:3'-5'-RNA exonuclease activity"/>
    <property type="evidence" value="ECO:0007669"/>
    <property type="project" value="InterPro"/>
</dbReference>
<keyword evidence="1" id="KW-0540">Nuclease</keyword>
<keyword evidence="3 4" id="KW-0269">Exonuclease</keyword>
<dbReference type="InterPro" id="IPR047201">
    <property type="entry name" value="ERI-1_3'hExo-like"/>
</dbReference>
<evidence type="ECO:0000313" key="5">
    <source>
        <dbReference type="Proteomes" id="UP000031829"/>
    </source>
</evidence>
<evidence type="ECO:0000256" key="3">
    <source>
        <dbReference type="ARBA" id="ARBA00022839"/>
    </source>
</evidence>
<organism evidence="4 5">
    <name type="scientific">Priestia megaterium (strain ATCC 14581 / DSM 32 / CCUG 1817 / JCM 2506 / NBRC 15308 / NCIMB 9376 / NCTC 10342 / NRRL B-14308 / VKM B-512 / Ford 19)</name>
    <name type="common">Bacillus megaterium</name>
    <dbReference type="NCBI Taxonomy" id="1348623"/>
    <lineage>
        <taxon>Bacteria</taxon>
        <taxon>Bacillati</taxon>
        <taxon>Bacillota</taxon>
        <taxon>Bacilli</taxon>
        <taxon>Bacillales</taxon>
        <taxon>Bacillaceae</taxon>
        <taxon>Priestia</taxon>
    </lineage>
</organism>
<proteinExistence type="predicted"/>
<dbReference type="Gene3D" id="3.30.420.10">
    <property type="entry name" value="Ribonuclease H-like superfamily/Ribonuclease H"/>
    <property type="match status" value="1"/>
</dbReference>
<dbReference type="CDD" id="cd06133">
    <property type="entry name" value="ERI-1_3'hExo_like"/>
    <property type="match status" value="1"/>
</dbReference>
<dbReference type="InterPro" id="IPR036397">
    <property type="entry name" value="RNaseH_sf"/>
</dbReference>
<gene>
    <name evidence="4" type="ORF">BG04_4842</name>
</gene>
<dbReference type="InterPro" id="IPR012337">
    <property type="entry name" value="RNaseH-like_sf"/>
</dbReference>
<dbReference type="Pfam" id="PF00929">
    <property type="entry name" value="RNase_T"/>
    <property type="match status" value="1"/>
</dbReference>
<dbReference type="InterPro" id="IPR013520">
    <property type="entry name" value="Ribonucl_H"/>
</dbReference>
<name>A0A0B6ART8_PRIM2</name>
<dbReference type="KEGG" id="bmeg:BG04_4842"/>
<dbReference type="SUPFAM" id="SSF53098">
    <property type="entry name" value="Ribonuclease H-like"/>
    <property type="match status" value="1"/>
</dbReference>
<dbReference type="PANTHER" id="PTHR23044">
    <property type="entry name" value="3'-5' EXONUCLEASE ERI1-RELATED"/>
    <property type="match status" value="1"/>
</dbReference>
<dbReference type="Proteomes" id="UP000031829">
    <property type="component" value="Chromosome"/>
</dbReference>
<accession>A0A0B6ART8</accession>
<keyword evidence="2" id="KW-0378">Hydrolase</keyword>
<dbReference type="GO" id="GO:0003676">
    <property type="term" value="F:nucleic acid binding"/>
    <property type="evidence" value="ECO:0007669"/>
    <property type="project" value="InterPro"/>
</dbReference>
<dbReference type="AlphaFoldDB" id="A0A0B6ART8"/>
<dbReference type="PANTHER" id="PTHR23044:SF61">
    <property type="entry name" value="3'-5' EXORIBONUCLEASE 1-RELATED"/>
    <property type="match status" value="1"/>
</dbReference>
<dbReference type="RefSeq" id="WP_034651899.1">
    <property type="nucleotide sequence ID" value="NZ_BCVB01000016.1"/>
</dbReference>
<evidence type="ECO:0000256" key="1">
    <source>
        <dbReference type="ARBA" id="ARBA00022722"/>
    </source>
</evidence>
<evidence type="ECO:0000256" key="2">
    <source>
        <dbReference type="ARBA" id="ARBA00022801"/>
    </source>
</evidence>
<protein>
    <submittedName>
        <fullName evidence="4">Exonuclease family protein</fullName>
    </submittedName>
</protein>
<dbReference type="GeneID" id="93642825"/>
<dbReference type="EMBL" id="CP009920">
    <property type="protein sequence ID" value="AJI22564.1"/>
    <property type="molecule type" value="Genomic_DNA"/>
</dbReference>
<evidence type="ECO:0000313" key="4">
    <source>
        <dbReference type="EMBL" id="AJI22564.1"/>
    </source>
</evidence>
<sequence>MADVKQFIFFDFEMLCSNKGMPFEDMEAIRLGAVKYNIETEDIEFFDRYIQPTKRVSLSRFCTELTGIKDTDLVGASNFKNVFEDFLTWIGGIKKSRFFSWSTSDLSRLKIDAVKHEISLATIKKIEQRYVDFQAIFTKRVSKNNVSVENGLALYNLQFEGKKHNPMYDAYNTLRIYLSFLNEPVQSDFIMIKQFILEEVPQNIKEINAVLRKAIQKDLHIFAEELNEMYKMKDAVKIIKRTQRIVKKYENILINRSGLFSEENSFYVGLLVDFYHNLLLCYNEHLEYSSKIIILDESTLYPLNQLSLKRG</sequence>
<dbReference type="HOGENOM" id="CLU_890404_0_0_9"/>
<dbReference type="SMART" id="SM00479">
    <property type="entry name" value="EXOIII"/>
    <property type="match status" value="1"/>
</dbReference>
<reference evidence="4 5" key="1">
    <citation type="journal article" date="2015" name="Genome Announc.">
        <title>Complete genome sequences for 35 biothreat assay-relevant bacillus species.</title>
        <authorList>
            <person name="Johnson S.L."/>
            <person name="Daligault H.E."/>
            <person name="Davenport K.W."/>
            <person name="Jaissle J."/>
            <person name="Frey K.G."/>
            <person name="Ladner J.T."/>
            <person name="Broomall S.M."/>
            <person name="Bishop-Lilly K.A."/>
            <person name="Bruce D.C."/>
            <person name="Gibbons H.S."/>
            <person name="Coyne S.R."/>
            <person name="Lo C.C."/>
            <person name="Meincke L."/>
            <person name="Munk A.C."/>
            <person name="Koroleva G.I."/>
            <person name="Rosenzweig C.N."/>
            <person name="Palacios G.F."/>
            <person name="Redden C.L."/>
            <person name="Minogue T.D."/>
            <person name="Chain P.S."/>
        </authorList>
    </citation>
    <scope>NUCLEOTIDE SEQUENCE [LARGE SCALE GENOMIC DNA]</scope>
    <source>
        <strain evidence="5">ATCC 14581 / DSM 32 / JCM 2506 / NBRC 15308 / NCIMB 9376 / NCTC 10342 / NRRL B-14308 / VKM B-512</strain>
    </source>
</reference>
<dbReference type="InterPro" id="IPR051274">
    <property type="entry name" value="3-5_Exoribonuclease"/>
</dbReference>